<keyword evidence="7 8" id="KW-0472">Membrane</keyword>
<protein>
    <recommendedName>
        <fullName evidence="9">Tripartite ATP-independent periplasmic transporters DctQ component domain-containing protein</fullName>
    </recommendedName>
</protein>
<evidence type="ECO:0000313" key="10">
    <source>
        <dbReference type="EMBL" id="SVE12320.1"/>
    </source>
</evidence>
<evidence type="ECO:0000259" key="9">
    <source>
        <dbReference type="Pfam" id="PF04290"/>
    </source>
</evidence>
<dbReference type="PANTHER" id="PTHR35011:SF4">
    <property type="entry name" value="SLL1102 PROTEIN"/>
    <property type="match status" value="1"/>
</dbReference>
<comment type="subcellular location">
    <subcellularLocation>
        <location evidence="1">Cell inner membrane</location>
        <topology evidence="1">Multi-pass membrane protein</topology>
    </subcellularLocation>
</comment>
<proteinExistence type="predicted"/>
<dbReference type="InterPro" id="IPR055348">
    <property type="entry name" value="DctQ"/>
</dbReference>
<keyword evidence="5 8" id="KW-0812">Transmembrane</keyword>
<dbReference type="PANTHER" id="PTHR35011">
    <property type="entry name" value="2,3-DIKETO-L-GULONATE TRAP TRANSPORTER SMALL PERMEASE PROTEIN YIAM"/>
    <property type="match status" value="1"/>
</dbReference>
<evidence type="ECO:0000256" key="3">
    <source>
        <dbReference type="ARBA" id="ARBA00022475"/>
    </source>
</evidence>
<reference evidence="10" key="1">
    <citation type="submission" date="2018-05" db="EMBL/GenBank/DDBJ databases">
        <authorList>
            <person name="Lanie J.A."/>
            <person name="Ng W.-L."/>
            <person name="Kazmierczak K.M."/>
            <person name="Andrzejewski T.M."/>
            <person name="Davidsen T.M."/>
            <person name="Wayne K.J."/>
            <person name="Tettelin H."/>
            <person name="Glass J.I."/>
            <person name="Rusch D."/>
            <person name="Podicherti R."/>
            <person name="Tsui H.-C.T."/>
            <person name="Winkler M.E."/>
        </authorList>
    </citation>
    <scope>NUCLEOTIDE SEQUENCE</scope>
</reference>
<keyword evidence="2" id="KW-0813">Transport</keyword>
<dbReference type="EMBL" id="UINC01195655">
    <property type="protein sequence ID" value="SVE12320.1"/>
    <property type="molecule type" value="Genomic_DNA"/>
</dbReference>
<evidence type="ECO:0000256" key="6">
    <source>
        <dbReference type="ARBA" id="ARBA00022989"/>
    </source>
</evidence>
<dbReference type="AlphaFoldDB" id="A0A383AXQ9"/>
<evidence type="ECO:0000256" key="8">
    <source>
        <dbReference type="SAM" id="Phobius"/>
    </source>
</evidence>
<evidence type="ECO:0000256" key="4">
    <source>
        <dbReference type="ARBA" id="ARBA00022519"/>
    </source>
</evidence>
<gene>
    <name evidence="10" type="ORF">METZ01_LOCUS465174</name>
</gene>
<feature type="transmembrane region" description="Helical" evidence="8">
    <location>
        <begin position="200"/>
        <end position="218"/>
    </location>
</feature>
<name>A0A383AXQ9_9ZZZZ</name>
<sequence length="240" mass="27375">MLEFFGNFLNFVYRIFEYFAVSFFQNTGVFFKAVIEAPFSSIFELLIVCFLLGVAATVLLGVAKSIARFSVVPLIDAVESFTRFFGLVGAWGTTFLIVAMVFEVISRYFLSAPTKWAFEVAYMLMGTSFMFGIAYCLQMRRHVRVDFFYDNISIKSRAVVDLFGFCILLPMILWLSAGLWDYFHQAYKVNELSGESAWNPIIWPFKFAFVMGFILLLMQTVVEVAKNILVLFSGDAPKSK</sequence>
<feature type="transmembrane region" description="Helical" evidence="8">
    <location>
        <begin position="158"/>
        <end position="180"/>
    </location>
</feature>
<feature type="transmembrane region" description="Helical" evidence="8">
    <location>
        <begin position="41"/>
        <end position="63"/>
    </location>
</feature>
<keyword evidence="3" id="KW-1003">Cell membrane</keyword>
<feature type="domain" description="Tripartite ATP-independent periplasmic transporters DctQ component" evidence="9">
    <location>
        <begin position="96"/>
        <end position="226"/>
    </location>
</feature>
<feature type="non-terminal residue" evidence="10">
    <location>
        <position position="240"/>
    </location>
</feature>
<evidence type="ECO:0000256" key="5">
    <source>
        <dbReference type="ARBA" id="ARBA00022692"/>
    </source>
</evidence>
<keyword evidence="4" id="KW-0997">Cell inner membrane</keyword>
<evidence type="ECO:0000256" key="7">
    <source>
        <dbReference type="ARBA" id="ARBA00023136"/>
    </source>
</evidence>
<evidence type="ECO:0000256" key="1">
    <source>
        <dbReference type="ARBA" id="ARBA00004429"/>
    </source>
</evidence>
<keyword evidence="6 8" id="KW-1133">Transmembrane helix</keyword>
<accession>A0A383AXQ9</accession>
<evidence type="ECO:0000256" key="2">
    <source>
        <dbReference type="ARBA" id="ARBA00022448"/>
    </source>
</evidence>
<feature type="transmembrane region" description="Helical" evidence="8">
    <location>
        <begin position="84"/>
        <end position="110"/>
    </location>
</feature>
<organism evidence="10">
    <name type="scientific">marine metagenome</name>
    <dbReference type="NCBI Taxonomy" id="408172"/>
    <lineage>
        <taxon>unclassified sequences</taxon>
        <taxon>metagenomes</taxon>
        <taxon>ecological metagenomes</taxon>
    </lineage>
</organism>
<dbReference type="InterPro" id="IPR007387">
    <property type="entry name" value="TRAP_DctQ"/>
</dbReference>
<dbReference type="GO" id="GO:0005886">
    <property type="term" value="C:plasma membrane"/>
    <property type="evidence" value="ECO:0007669"/>
    <property type="project" value="UniProtKB-SubCell"/>
</dbReference>
<feature type="transmembrane region" description="Helical" evidence="8">
    <location>
        <begin position="116"/>
        <end position="137"/>
    </location>
</feature>
<dbReference type="Pfam" id="PF04290">
    <property type="entry name" value="DctQ"/>
    <property type="match status" value="1"/>
</dbReference>